<dbReference type="KEGG" id="ssao:94297728"/>
<sequence>MYYLMYVKQVLQLKLQRTYFPDITFELQTIQSSILKIFPYCVQQKLQTVLIDNNSTEQILGFKSQNAVTDTLLIQQLYSNINLIQNLQQAQNVLVNLQFVADHVPDILKTKLEVLTHDVLLQILLEFILNIPYQFFDLLSLVSTRCYLVVNYIKANSQNQNLKFKLYCNQYTTEEQQLISHIYYGLYMFKGNLQHALKCVMFYNNQNPKLNFISPFEVRELSCLELSKQALSLIQTSNPEVFIHSQIFKFLVPKTLNLDFISKIIDSIWINNYIWGPNQYFFQVYVDIYQQVKNIQCINFKLKQGMLYCLTEMKLTTIGLQYKDIINSNNQQLIHICKVKDILAKSLPIASQVLLYNFTYKNFEILLDMLIKFSELTDLPLPINQFLFKNRYKDAIMERQIENTQTTFQELQTLFNCNNFCLSEFDQFDKFLTLKEQLLIITNGSEFLSIIYDQLSEHDIIQIINKYIQVINIIKSISIDEQICILCCMFIIQDKAQLIQIYKQYLPYLRADIATIITEYINRDIKTKYQFYNISILERCNRLQLEIKTINIKEISKIVFQ</sequence>
<reference evidence="1 2" key="1">
    <citation type="journal article" date="2014" name="PLoS Genet.">
        <title>The Genome of Spironucleus salmonicida Highlights a Fish Pathogen Adapted to Fluctuating Environments.</title>
        <authorList>
            <person name="Xu F."/>
            <person name="Jerlstrom-Hultqvist J."/>
            <person name="Einarsson E."/>
            <person name="Astvaldsson A."/>
            <person name="Svard S.G."/>
            <person name="Andersson J.O."/>
        </authorList>
    </citation>
    <scope>NUCLEOTIDE SEQUENCE [LARGE SCALE GENOMIC DNA]</scope>
    <source>
        <strain evidence="1 2">ATCC 50377</strain>
    </source>
</reference>
<evidence type="ECO:0000313" key="2">
    <source>
        <dbReference type="Proteomes" id="UP000018208"/>
    </source>
</evidence>
<gene>
    <name evidence="1" type="ORF">SS50377_23705</name>
</gene>
<dbReference type="AlphaFoldDB" id="A0A9P8RYG5"/>
<comment type="caution">
    <text evidence="1">The sequence shown here is derived from an EMBL/GenBank/DDBJ whole genome shotgun (WGS) entry which is preliminary data.</text>
</comment>
<proteinExistence type="predicted"/>
<accession>A0A9P8RYG5</accession>
<organism evidence="1 2">
    <name type="scientific">Spironucleus salmonicida</name>
    <dbReference type="NCBI Taxonomy" id="348837"/>
    <lineage>
        <taxon>Eukaryota</taxon>
        <taxon>Metamonada</taxon>
        <taxon>Diplomonadida</taxon>
        <taxon>Hexamitidae</taxon>
        <taxon>Hexamitinae</taxon>
        <taxon>Spironucleus</taxon>
    </lineage>
</organism>
<dbReference type="RefSeq" id="XP_067764543.1">
    <property type="nucleotide sequence ID" value="XM_067907569.1"/>
</dbReference>
<name>A0A9P8RYG5_9EUKA</name>
<evidence type="ECO:0000313" key="1">
    <source>
        <dbReference type="EMBL" id="KAH0573770.1"/>
    </source>
</evidence>
<dbReference type="GeneID" id="94297728"/>
<protein>
    <submittedName>
        <fullName evidence="1">Uncharacterized protein</fullName>
    </submittedName>
</protein>
<keyword evidence="2" id="KW-1185">Reference proteome</keyword>
<dbReference type="Proteomes" id="UP000018208">
    <property type="component" value="Unassembled WGS sequence"/>
</dbReference>
<dbReference type="EMBL" id="AUWU02000004">
    <property type="protein sequence ID" value="KAH0573770.1"/>
    <property type="molecule type" value="Genomic_DNA"/>
</dbReference>